<reference evidence="3 4" key="1">
    <citation type="submission" date="2016-07" db="EMBL/GenBank/DDBJ databases">
        <title>Pervasive Adenine N6-methylation of Active Genes in Fungi.</title>
        <authorList>
            <consortium name="DOE Joint Genome Institute"/>
            <person name="Mondo S.J."/>
            <person name="Dannebaum R.O."/>
            <person name="Kuo R.C."/>
            <person name="Labutti K."/>
            <person name="Haridas S."/>
            <person name="Kuo A."/>
            <person name="Salamov A."/>
            <person name="Ahrendt S.R."/>
            <person name="Lipzen A."/>
            <person name="Sullivan W."/>
            <person name="Andreopoulos W.B."/>
            <person name="Clum A."/>
            <person name="Lindquist E."/>
            <person name="Daum C."/>
            <person name="Ramamoorthy G.K."/>
            <person name="Gryganskyi A."/>
            <person name="Culley D."/>
            <person name="Magnuson J.K."/>
            <person name="James T.Y."/>
            <person name="O'Malley M.A."/>
            <person name="Stajich J.E."/>
            <person name="Spatafora J.W."/>
            <person name="Visel A."/>
            <person name="Grigoriev I.V."/>
        </authorList>
    </citation>
    <scope>NUCLEOTIDE SEQUENCE [LARGE SCALE GENOMIC DNA]</scope>
    <source>
        <strain evidence="3 4">CBS 115471</strain>
    </source>
</reference>
<evidence type="ECO:0000313" key="4">
    <source>
        <dbReference type="Proteomes" id="UP000193144"/>
    </source>
</evidence>
<dbReference type="Proteomes" id="UP000193144">
    <property type="component" value="Unassembled WGS sequence"/>
</dbReference>
<sequence>MSVSWQWSGSRPGGEVAEVKEHGELAIQSNKGNTIKKNADPEDPAVHVQRSGNDVVKRAHELD</sequence>
<feature type="non-terminal residue" evidence="3">
    <location>
        <position position="63"/>
    </location>
</feature>
<organism evidence="3 4">
    <name type="scientific">Clohesyomyces aquaticus</name>
    <dbReference type="NCBI Taxonomy" id="1231657"/>
    <lineage>
        <taxon>Eukaryota</taxon>
        <taxon>Fungi</taxon>
        <taxon>Dikarya</taxon>
        <taxon>Ascomycota</taxon>
        <taxon>Pezizomycotina</taxon>
        <taxon>Dothideomycetes</taxon>
        <taxon>Pleosporomycetidae</taxon>
        <taxon>Pleosporales</taxon>
        <taxon>Lindgomycetaceae</taxon>
        <taxon>Clohesyomyces</taxon>
    </lineage>
</organism>
<evidence type="ECO:0000256" key="1">
    <source>
        <dbReference type="SAM" id="MobiDB-lite"/>
    </source>
</evidence>
<gene>
    <name evidence="3" type="ORF">BCR34DRAFT_495824</name>
</gene>
<evidence type="ECO:0000259" key="2">
    <source>
        <dbReference type="Pfam" id="PF11160"/>
    </source>
</evidence>
<dbReference type="AlphaFoldDB" id="A0A1Y1YL84"/>
<proteinExistence type="predicted"/>
<dbReference type="Pfam" id="PF11160">
    <property type="entry name" value="Hva1_TUDOR"/>
    <property type="match status" value="1"/>
</dbReference>
<dbReference type="STRING" id="1231657.A0A1Y1YL84"/>
<dbReference type="EMBL" id="MCFA01000209">
    <property type="protein sequence ID" value="ORX98770.1"/>
    <property type="molecule type" value="Genomic_DNA"/>
</dbReference>
<accession>A0A1Y1YL84</accession>
<feature type="domain" description="Hypervirulence associated protein TUDOR" evidence="2">
    <location>
        <begin position="2"/>
        <end position="62"/>
    </location>
</feature>
<feature type="region of interest" description="Disordered" evidence="1">
    <location>
        <begin position="29"/>
        <end position="63"/>
    </location>
</feature>
<dbReference type="InterPro" id="IPR021331">
    <property type="entry name" value="Hva1_TUDOR"/>
</dbReference>
<dbReference type="OrthoDB" id="2131339at2759"/>
<name>A0A1Y1YL84_9PLEO</name>
<evidence type="ECO:0000313" key="3">
    <source>
        <dbReference type="EMBL" id="ORX98770.1"/>
    </source>
</evidence>
<protein>
    <recommendedName>
        <fullName evidence="2">Hypervirulence associated protein TUDOR domain-containing protein</fullName>
    </recommendedName>
</protein>
<keyword evidence="4" id="KW-1185">Reference proteome</keyword>
<comment type="caution">
    <text evidence="3">The sequence shown here is derived from an EMBL/GenBank/DDBJ whole genome shotgun (WGS) entry which is preliminary data.</text>
</comment>